<dbReference type="Proteomes" id="UP000765509">
    <property type="component" value="Unassembled WGS sequence"/>
</dbReference>
<comment type="caution">
    <text evidence="2">The sequence shown here is derived from an EMBL/GenBank/DDBJ whole genome shotgun (WGS) entry which is preliminary data.</text>
</comment>
<reference evidence="2" key="1">
    <citation type="submission" date="2021-03" db="EMBL/GenBank/DDBJ databases">
        <title>Draft genome sequence of rust myrtle Austropuccinia psidii MF-1, a brazilian biotype.</title>
        <authorList>
            <person name="Quecine M.C."/>
            <person name="Pachon D.M.R."/>
            <person name="Bonatelli M.L."/>
            <person name="Correr F.H."/>
            <person name="Franceschini L.M."/>
            <person name="Leite T.F."/>
            <person name="Margarido G.R.A."/>
            <person name="Almeida C.A."/>
            <person name="Ferrarezi J.A."/>
            <person name="Labate C.A."/>
        </authorList>
    </citation>
    <scope>NUCLEOTIDE SEQUENCE</scope>
    <source>
        <strain evidence="2">MF-1</strain>
    </source>
</reference>
<gene>
    <name evidence="2" type="ORF">O181_043135</name>
</gene>
<keyword evidence="3" id="KW-1185">Reference proteome</keyword>
<proteinExistence type="predicted"/>
<evidence type="ECO:0000313" key="2">
    <source>
        <dbReference type="EMBL" id="MBW0503420.1"/>
    </source>
</evidence>
<evidence type="ECO:0000313" key="3">
    <source>
        <dbReference type="Proteomes" id="UP000765509"/>
    </source>
</evidence>
<dbReference type="EMBL" id="AVOT02017375">
    <property type="protein sequence ID" value="MBW0503420.1"/>
    <property type="molecule type" value="Genomic_DNA"/>
</dbReference>
<organism evidence="2 3">
    <name type="scientific">Austropuccinia psidii MF-1</name>
    <dbReference type="NCBI Taxonomy" id="1389203"/>
    <lineage>
        <taxon>Eukaryota</taxon>
        <taxon>Fungi</taxon>
        <taxon>Dikarya</taxon>
        <taxon>Basidiomycota</taxon>
        <taxon>Pucciniomycotina</taxon>
        <taxon>Pucciniomycetes</taxon>
        <taxon>Pucciniales</taxon>
        <taxon>Sphaerophragmiaceae</taxon>
        <taxon>Austropuccinia</taxon>
    </lineage>
</organism>
<sequence length="117" mass="13786">MSFENDKYSVEKDSYEWCLRHSERLTAIDTQRKIQMKNSKLLTQIPGGLEHEIKHRCNQSCTLDAIANILQDLRKRKNIGKYSTYKSSSFKEKQTFRGEIKDKPKERMAEVTKKKNS</sequence>
<evidence type="ECO:0000256" key="1">
    <source>
        <dbReference type="SAM" id="MobiDB-lite"/>
    </source>
</evidence>
<accession>A0A9Q3DLY5</accession>
<protein>
    <submittedName>
        <fullName evidence="2">Uncharacterized protein</fullName>
    </submittedName>
</protein>
<dbReference type="AlphaFoldDB" id="A0A9Q3DLY5"/>
<feature type="region of interest" description="Disordered" evidence="1">
    <location>
        <begin position="93"/>
        <end position="117"/>
    </location>
</feature>
<name>A0A9Q3DLY5_9BASI</name>